<dbReference type="InterPro" id="IPR050360">
    <property type="entry name" value="MFS_Sugar_Transporters"/>
</dbReference>
<evidence type="ECO:0000256" key="4">
    <source>
        <dbReference type="ARBA" id="ARBA00022989"/>
    </source>
</evidence>
<dbReference type="GO" id="GO:0005351">
    <property type="term" value="F:carbohydrate:proton symporter activity"/>
    <property type="evidence" value="ECO:0007669"/>
    <property type="project" value="TreeGrafter"/>
</dbReference>
<dbReference type="EMBL" id="RSCD01000026">
    <property type="protein sequence ID" value="RSH82919.1"/>
    <property type="molecule type" value="Genomic_DNA"/>
</dbReference>
<evidence type="ECO:0000313" key="10">
    <source>
        <dbReference type="Proteomes" id="UP000279259"/>
    </source>
</evidence>
<evidence type="ECO:0000313" key="9">
    <source>
        <dbReference type="EMBL" id="RSH82919.1"/>
    </source>
</evidence>
<dbReference type="InterPro" id="IPR020846">
    <property type="entry name" value="MFS_dom"/>
</dbReference>
<feature type="transmembrane region" description="Helical" evidence="7">
    <location>
        <begin position="94"/>
        <end position="115"/>
    </location>
</feature>
<comment type="subcellular location">
    <subcellularLocation>
        <location evidence="1">Membrane</location>
        <topology evidence="1">Multi-pass membrane protein</topology>
    </subcellularLocation>
</comment>
<feature type="transmembrane region" description="Helical" evidence="7">
    <location>
        <begin position="163"/>
        <end position="186"/>
    </location>
</feature>
<proteinExistence type="inferred from homology"/>
<keyword evidence="5 7" id="KW-0472">Membrane</keyword>
<evidence type="ECO:0000256" key="5">
    <source>
        <dbReference type="ARBA" id="ARBA00023136"/>
    </source>
</evidence>
<feature type="transmembrane region" description="Helical" evidence="7">
    <location>
        <begin position="136"/>
        <end position="157"/>
    </location>
</feature>
<accession>A0A427XVL0</accession>
<dbReference type="AlphaFoldDB" id="A0A427XVL0"/>
<keyword evidence="3 7" id="KW-0812">Transmembrane</keyword>
<feature type="domain" description="Major facilitator superfamily (MFS) profile" evidence="8">
    <location>
        <begin position="61"/>
        <end position="364"/>
    </location>
</feature>
<dbReference type="PROSITE" id="PS50850">
    <property type="entry name" value="MFS"/>
    <property type="match status" value="1"/>
</dbReference>
<comment type="similarity">
    <text evidence="2">Belongs to the major facilitator superfamily. Sugar transporter (TC 2.A.1.1) family.</text>
</comment>
<evidence type="ECO:0000256" key="1">
    <source>
        <dbReference type="ARBA" id="ARBA00004141"/>
    </source>
</evidence>
<feature type="transmembrane region" description="Helical" evidence="7">
    <location>
        <begin position="58"/>
        <end position="74"/>
    </location>
</feature>
<evidence type="ECO:0000256" key="6">
    <source>
        <dbReference type="SAM" id="MobiDB-lite"/>
    </source>
</evidence>
<organism evidence="9 10">
    <name type="scientific">Saitozyma podzolica</name>
    <dbReference type="NCBI Taxonomy" id="1890683"/>
    <lineage>
        <taxon>Eukaryota</taxon>
        <taxon>Fungi</taxon>
        <taxon>Dikarya</taxon>
        <taxon>Basidiomycota</taxon>
        <taxon>Agaricomycotina</taxon>
        <taxon>Tremellomycetes</taxon>
        <taxon>Tremellales</taxon>
        <taxon>Trimorphomycetaceae</taxon>
        <taxon>Saitozyma</taxon>
    </lineage>
</organism>
<dbReference type="InterPro" id="IPR005829">
    <property type="entry name" value="Sugar_transporter_CS"/>
</dbReference>
<dbReference type="Proteomes" id="UP000279259">
    <property type="component" value="Unassembled WGS sequence"/>
</dbReference>
<name>A0A427XVL0_9TREE</name>
<feature type="compositionally biased region" description="Polar residues" evidence="6">
    <location>
        <begin position="1"/>
        <end position="11"/>
    </location>
</feature>
<evidence type="ECO:0000256" key="3">
    <source>
        <dbReference type="ARBA" id="ARBA00022692"/>
    </source>
</evidence>
<reference evidence="9 10" key="1">
    <citation type="submission" date="2018-11" db="EMBL/GenBank/DDBJ databases">
        <title>Genome sequence of Saitozyma podzolica DSM 27192.</title>
        <authorList>
            <person name="Aliyu H."/>
            <person name="Gorte O."/>
            <person name="Ochsenreither K."/>
        </authorList>
    </citation>
    <scope>NUCLEOTIDE SEQUENCE [LARGE SCALE GENOMIC DNA]</scope>
    <source>
        <strain evidence="9 10">DSM 27192</strain>
    </source>
</reference>
<evidence type="ECO:0000259" key="8">
    <source>
        <dbReference type="PROSITE" id="PS50850"/>
    </source>
</evidence>
<dbReference type="GO" id="GO:0016020">
    <property type="term" value="C:membrane"/>
    <property type="evidence" value="ECO:0007669"/>
    <property type="project" value="UniProtKB-SubCell"/>
</dbReference>
<dbReference type="PANTHER" id="PTHR48022:SF68">
    <property type="entry name" value="MAJOR FACILITATOR SUPERFAMILY (MFS) PROFILE DOMAIN-CONTAINING PROTEIN-RELATED"/>
    <property type="match status" value="1"/>
</dbReference>
<gene>
    <name evidence="9" type="ORF">EHS25_005909</name>
</gene>
<feature type="transmembrane region" description="Helical" evidence="7">
    <location>
        <begin position="198"/>
        <end position="219"/>
    </location>
</feature>
<evidence type="ECO:0000256" key="2">
    <source>
        <dbReference type="ARBA" id="ARBA00010992"/>
    </source>
</evidence>
<dbReference type="PANTHER" id="PTHR48022">
    <property type="entry name" value="PLASTIDIC GLUCOSE TRANSPORTER 4"/>
    <property type="match status" value="1"/>
</dbReference>
<dbReference type="SUPFAM" id="SSF103473">
    <property type="entry name" value="MFS general substrate transporter"/>
    <property type="match status" value="1"/>
</dbReference>
<evidence type="ECO:0000256" key="7">
    <source>
        <dbReference type="SAM" id="Phobius"/>
    </source>
</evidence>
<protein>
    <recommendedName>
        <fullName evidence="8">Major facilitator superfamily (MFS) profile domain-containing protein</fullName>
    </recommendedName>
</protein>
<dbReference type="Pfam" id="PF00083">
    <property type="entry name" value="Sugar_tr"/>
    <property type="match status" value="1"/>
</dbReference>
<dbReference type="InterPro" id="IPR005828">
    <property type="entry name" value="MFS_sugar_transport-like"/>
</dbReference>
<dbReference type="Gene3D" id="1.20.1250.20">
    <property type="entry name" value="MFS general substrate transporter like domains"/>
    <property type="match status" value="1"/>
</dbReference>
<feature type="region of interest" description="Disordered" evidence="6">
    <location>
        <begin position="1"/>
        <end position="23"/>
    </location>
</feature>
<comment type="caution">
    <text evidence="9">The sequence shown here is derived from an EMBL/GenBank/DDBJ whole genome shotgun (WGS) entry which is preliminary data.</text>
</comment>
<dbReference type="InterPro" id="IPR036259">
    <property type="entry name" value="MFS_trans_sf"/>
</dbReference>
<feature type="compositionally biased region" description="Basic and acidic residues" evidence="6">
    <location>
        <begin position="12"/>
        <end position="23"/>
    </location>
</feature>
<keyword evidence="10" id="KW-1185">Reference proteome</keyword>
<sequence length="364" mass="39859">MSLSVSPTTTMPEEKAIVEPIEDNSKADDELAPNGAEQVISAYAGWPASKVIKKFWRLYLRGVLVTFAGIYVGYTNSIPGSIVGNPGFVKQFGTVVSAAGVVSLDANYVGLWGALKFVAQVVTQAISPITANRFGLRFNLWVLTVLKLIAIIVEIISTTWWHFLIASIFAGLSSGFVGTSVTTYASEIAMPQMRGAALSAYAFSFALGQLAAAIGLQIIAVTTPYEFRKAFYSQFAILGVWLAVLVFLPESPVWLHKKGKVAEAHRSRQRLVGRVEGYDEEREYQVMAQEIQHSMKQTQQSSQYSWVACLKGTNLRRTLISTIPLSMQASANFVNDCTPELILAELCRSSAHVQRGLLLLVDRP</sequence>
<dbReference type="OrthoDB" id="6612291at2759"/>
<keyword evidence="4 7" id="KW-1133">Transmembrane helix</keyword>
<feature type="transmembrane region" description="Helical" evidence="7">
    <location>
        <begin position="231"/>
        <end position="248"/>
    </location>
</feature>
<dbReference type="PROSITE" id="PS00217">
    <property type="entry name" value="SUGAR_TRANSPORT_2"/>
    <property type="match status" value="1"/>
</dbReference>